<reference evidence="1 2" key="1">
    <citation type="submission" date="2021-06" db="EMBL/GenBank/DDBJ databases">
        <title>Halomicroarcula sp. a new haloarchaeum isolated from saline soil.</title>
        <authorList>
            <person name="Duran-Viseras A."/>
            <person name="Sanchez-Porro C."/>
            <person name="Ventosa A."/>
        </authorList>
    </citation>
    <scope>NUCLEOTIDE SEQUENCE [LARGE SCALE GENOMIC DNA]</scope>
    <source>
        <strain evidence="1 2">F13</strain>
    </source>
</reference>
<organism evidence="1 2">
    <name type="scientific">Haloarcula rubra</name>
    <dbReference type="NCBI Taxonomy" id="2487747"/>
    <lineage>
        <taxon>Archaea</taxon>
        <taxon>Methanobacteriati</taxon>
        <taxon>Methanobacteriota</taxon>
        <taxon>Stenosarchaea group</taxon>
        <taxon>Halobacteria</taxon>
        <taxon>Halobacteriales</taxon>
        <taxon>Haloarculaceae</taxon>
        <taxon>Haloarcula</taxon>
    </lineage>
</organism>
<sequence length="208" mass="24257">MTDSRIHFEKINSSGTFRSGDIRLDVKFQDEHGNQYIWFPKWEDLQKLYAEAERVEELNPTGDKDLKELKKLKQFDLSVLNVIAEVIADTWQGDDLNRFIRDLGYETEYDQQTEHQAEFNASLFSPVDGAEGVRKDYVMDVLENLNNQDYQLIIEVIEQAASPKQHIGKEDRQEKVRYRLNEVIKHEGLHVTTSGAVEPIEYNGHDER</sequence>
<keyword evidence="2" id="KW-1185">Reference proteome</keyword>
<accession>A0AAW4PUF5</accession>
<evidence type="ECO:0000313" key="1">
    <source>
        <dbReference type="EMBL" id="MBX0324784.1"/>
    </source>
</evidence>
<dbReference type="RefSeq" id="WP_220619721.1">
    <property type="nucleotide sequence ID" value="NZ_RKLR01000008.1"/>
</dbReference>
<comment type="caution">
    <text evidence="1">The sequence shown here is derived from an EMBL/GenBank/DDBJ whole genome shotgun (WGS) entry which is preliminary data.</text>
</comment>
<evidence type="ECO:0000313" key="2">
    <source>
        <dbReference type="Proteomes" id="UP001430377"/>
    </source>
</evidence>
<dbReference type="EMBL" id="RKLR01000008">
    <property type="protein sequence ID" value="MBX0324784.1"/>
    <property type="molecule type" value="Genomic_DNA"/>
</dbReference>
<dbReference type="AlphaFoldDB" id="A0AAW4PUF5"/>
<name>A0AAW4PUF5_9EURY</name>
<proteinExistence type="predicted"/>
<protein>
    <submittedName>
        <fullName evidence="1">Uncharacterized protein</fullName>
    </submittedName>
</protein>
<dbReference type="Proteomes" id="UP001430377">
    <property type="component" value="Unassembled WGS sequence"/>
</dbReference>
<gene>
    <name evidence="1" type="ORF">EGH21_17295</name>
</gene>